<dbReference type="EMBL" id="QAPG01010715">
    <property type="protein sequence ID" value="TDZ13162.1"/>
    <property type="molecule type" value="Genomic_DNA"/>
</dbReference>
<comment type="caution">
    <text evidence="2">The sequence shown here is derived from an EMBL/GenBank/DDBJ whole genome shotgun (WGS) entry which is preliminary data.</text>
</comment>
<accession>A0A4R8PUD0</accession>
<keyword evidence="3" id="KW-1185">Reference proteome</keyword>
<evidence type="ECO:0000256" key="1">
    <source>
        <dbReference type="SAM" id="MobiDB-lite"/>
    </source>
</evidence>
<feature type="compositionally biased region" description="Basic and acidic residues" evidence="1">
    <location>
        <begin position="189"/>
        <end position="199"/>
    </location>
</feature>
<reference evidence="2 3" key="1">
    <citation type="submission" date="2018-11" db="EMBL/GenBank/DDBJ databases">
        <title>Genome sequence and assembly of Colletotrichum spinosum.</title>
        <authorList>
            <person name="Gan P."/>
            <person name="Shirasu K."/>
        </authorList>
    </citation>
    <scope>NUCLEOTIDE SEQUENCE [LARGE SCALE GENOMIC DNA]</scope>
    <source>
        <strain evidence="2 3">CBS 515.97</strain>
    </source>
</reference>
<organism evidence="2 3">
    <name type="scientific">Colletotrichum spinosum</name>
    <dbReference type="NCBI Taxonomy" id="1347390"/>
    <lineage>
        <taxon>Eukaryota</taxon>
        <taxon>Fungi</taxon>
        <taxon>Dikarya</taxon>
        <taxon>Ascomycota</taxon>
        <taxon>Pezizomycotina</taxon>
        <taxon>Sordariomycetes</taxon>
        <taxon>Hypocreomycetidae</taxon>
        <taxon>Glomerellales</taxon>
        <taxon>Glomerellaceae</taxon>
        <taxon>Colletotrichum</taxon>
        <taxon>Colletotrichum orbiculare species complex</taxon>
    </lineage>
</organism>
<protein>
    <recommendedName>
        <fullName evidence="4">Myb-like domain-containing protein</fullName>
    </recommendedName>
</protein>
<feature type="compositionally biased region" description="Polar residues" evidence="1">
    <location>
        <begin position="205"/>
        <end position="216"/>
    </location>
</feature>
<sequence>MAPAAQKTNFKSYDAQARLLRAIVAAHPEVRWNYKEITKHFGSDMTESACEHRFRTIKTHSKVMRQAVAQGVDCFTIPGDLPKDEKDIAKFFGESTADGIQFQFRSIKKDAEALKTAANAGGNPATALNLSGGAGPSSAVSTPRKATPSRVRASGGGRSTKKARTPVKQQPASDEDDEGETDYNAVEDTPSKSRHDRVLNGRVSKAQNGIRSTPSRAATTAAASKIADIANTAAVDLTTSDSEPETEDSTTEARAQAKATAVRQSMDFLAAPPATQTAAGAYTAPSSFGQESISDPFATSMDDAMTGSFAEQDYKSIFGNGNAYMDNEIGEI</sequence>
<dbReference type="AlphaFoldDB" id="A0A4R8PUD0"/>
<evidence type="ECO:0008006" key="4">
    <source>
        <dbReference type="Google" id="ProtNLM"/>
    </source>
</evidence>
<gene>
    <name evidence="2" type="ORF">C8035_v000118</name>
</gene>
<name>A0A4R8PUD0_9PEZI</name>
<evidence type="ECO:0000313" key="3">
    <source>
        <dbReference type="Proteomes" id="UP000295083"/>
    </source>
</evidence>
<proteinExistence type="predicted"/>
<evidence type="ECO:0000313" key="2">
    <source>
        <dbReference type="EMBL" id="TDZ13162.1"/>
    </source>
</evidence>
<feature type="region of interest" description="Disordered" evidence="1">
    <location>
        <begin position="127"/>
        <end position="217"/>
    </location>
</feature>
<dbReference type="Proteomes" id="UP000295083">
    <property type="component" value="Unassembled WGS sequence"/>
</dbReference>